<accession>A0A7C4D8I8</accession>
<gene>
    <name evidence="1" type="ORF">ENU14_06845</name>
</gene>
<name>A0A7C4D8I8_STAMA</name>
<proteinExistence type="predicted"/>
<sequence length="219" mass="26162">MILKYRNILLNDLVILTNLNEEVLLNKLSLIKDFIEIRNREIRVLKPLDLSIFLIKNGYSIREISKYIDWYDFEKVVGEVLSLNSYFVYRNLRVTRPVRMEIDIIGVDIASGRGLLIDCKHWSRGVSRSSLVKIIDKHRERVLKFIKYFNWFRNKWIYFKYIKSVIPLIITLTTPIIRVYNNVLVVSIQELNNVLIDLYNVLDIFNIQEFSLRKFHTGY</sequence>
<comment type="caution">
    <text evidence="1">The sequence shown here is derived from an EMBL/GenBank/DDBJ whole genome shotgun (WGS) entry which is preliminary data.</text>
</comment>
<dbReference type="InterPro" id="IPR011335">
    <property type="entry name" value="Restrct_endonuc-II-like"/>
</dbReference>
<evidence type="ECO:0000313" key="1">
    <source>
        <dbReference type="EMBL" id="HGM59282.1"/>
    </source>
</evidence>
<reference evidence="1" key="1">
    <citation type="journal article" date="2020" name="mSystems">
        <title>Genome- and Community-Level Interaction Insights into Carbon Utilization and Element Cycling Functions of Hydrothermarchaeota in Hydrothermal Sediment.</title>
        <authorList>
            <person name="Zhou Z."/>
            <person name="Liu Y."/>
            <person name="Xu W."/>
            <person name="Pan J."/>
            <person name="Luo Z.H."/>
            <person name="Li M."/>
        </authorList>
    </citation>
    <scope>NUCLEOTIDE SEQUENCE [LARGE SCALE GENOMIC DNA]</scope>
    <source>
        <strain evidence="1">SpSt-642</strain>
    </source>
</reference>
<dbReference type="EMBL" id="DTBJ01000057">
    <property type="protein sequence ID" value="HGM59282.1"/>
    <property type="molecule type" value="Genomic_DNA"/>
</dbReference>
<organism evidence="1">
    <name type="scientific">Staphylothermus marinus</name>
    <dbReference type="NCBI Taxonomy" id="2280"/>
    <lineage>
        <taxon>Archaea</taxon>
        <taxon>Thermoproteota</taxon>
        <taxon>Thermoprotei</taxon>
        <taxon>Desulfurococcales</taxon>
        <taxon>Desulfurococcaceae</taxon>
        <taxon>Staphylothermus</taxon>
    </lineage>
</organism>
<dbReference type="AlphaFoldDB" id="A0A7C4D8I8"/>
<dbReference type="SUPFAM" id="SSF52980">
    <property type="entry name" value="Restriction endonuclease-like"/>
    <property type="match status" value="1"/>
</dbReference>
<protein>
    <submittedName>
        <fullName evidence="1">Transcription antiterminator BglG</fullName>
    </submittedName>
</protein>